<dbReference type="PANTHER" id="PTHR24025:SF23">
    <property type="entry name" value="NEURAL-CADHERIN"/>
    <property type="match status" value="1"/>
</dbReference>
<dbReference type="Pfam" id="PF00028">
    <property type="entry name" value="Cadherin"/>
    <property type="match status" value="5"/>
</dbReference>
<dbReference type="PANTHER" id="PTHR24025">
    <property type="entry name" value="DESMOGLEIN FAMILY MEMBER"/>
    <property type="match status" value="1"/>
</dbReference>
<dbReference type="RefSeq" id="XP_040591092.1">
    <property type="nucleotide sequence ID" value="XM_040735158.1"/>
</dbReference>
<keyword evidence="6 9" id="KW-1133">Transmembrane helix</keyword>
<name>A0ABM2WJW3_MESAU</name>
<keyword evidence="2 9" id="KW-0812">Transmembrane</keyword>
<evidence type="ECO:0000256" key="3">
    <source>
        <dbReference type="ARBA" id="ARBA00022737"/>
    </source>
</evidence>
<evidence type="ECO:0000256" key="1">
    <source>
        <dbReference type="ARBA" id="ARBA00004479"/>
    </source>
</evidence>
<feature type="transmembrane region" description="Helical" evidence="9">
    <location>
        <begin position="916"/>
        <end position="940"/>
    </location>
</feature>
<organism evidence="11 12">
    <name type="scientific">Mesocricetus auratus</name>
    <name type="common">Golden hamster</name>
    <dbReference type="NCBI Taxonomy" id="10036"/>
    <lineage>
        <taxon>Eukaryota</taxon>
        <taxon>Metazoa</taxon>
        <taxon>Chordata</taxon>
        <taxon>Craniata</taxon>
        <taxon>Vertebrata</taxon>
        <taxon>Euteleostomi</taxon>
        <taxon>Mammalia</taxon>
        <taxon>Eutheria</taxon>
        <taxon>Euarchontoglires</taxon>
        <taxon>Glires</taxon>
        <taxon>Rodentia</taxon>
        <taxon>Myomorpha</taxon>
        <taxon>Muroidea</taxon>
        <taxon>Cricetidae</taxon>
        <taxon>Cricetinae</taxon>
        <taxon>Mesocricetus</taxon>
    </lineage>
</organism>
<feature type="domain" description="Cadherin" evidence="10">
    <location>
        <begin position="551"/>
        <end position="662"/>
    </location>
</feature>
<dbReference type="InterPro" id="IPR050971">
    <property type="entry name" value="Cadherin-domain_protein"/>
</dbReference>
<feature type="domain" description="Cadherin" evidence="10">
    <location>
        <begin position="398"/>
        <end position="446"/>
    </location>
</feature>
<dbReference type="InterPro" id="IPR002126">
    <property type="entry name" value="Cadherin-like_dom"/>
</dbReference>
<accession>A0ABM2WJW3</accession>
<evidence type="ECO:0000256" key="5">
    <source>
        <dbReference type="ARBA" id="ARBA00022889"/>
    </source>
</evidence>
<keyword evidence="4 8" id="KW-0106">Calcium</keyword>
<keyword evidence="5" id="KW-0130">Cell adhesion</keyword>
<evidence type="ECO:0000256" key="7">
    <source>
        <dbReference type="ARBA" id="ARBA00023136"/>
    </source>
</evidence>
<feature type="domain" description="Cadherin" evidence="10">
    <location>
        <begin position="270"/>
        <end position="369"/>
    </location>
</feature>
<dbReference type="PROSITE" id="PS50268">
    <property type="entry name" value="CADHERIN_2"/>
    <property type="match status" value="7"/>
</dbReference>
<dbReference type="GeneID" id="121135834"/>
<feature type="domain" description="Cadherin" evidence="10">
    <location>
        <begin position="58"/>
        <end position="157"/>
    </location>
</feature>
<keyword evidence="7 9" id="KW-0472">Membrane</keyword>
<evidence type="ECO:0000259" key="10">
    <source>
        <dbReference type="PROSITE" id="PS50268"/>
    </source>
</evidence>
<feature type="domain" description="Cadherin" evidence="10">
    <location>
        <begin position="158"/>
        <end position="268"/>
    </location>
</feature>
<proteinExistence type="predicted"/>
<evidence type="ECO:0000256" key="2">
    <source>
        <dbReference type="ARBA" id="ARBA00022692"/>
    </source>
</evidence>
<dbReference type="CDD" id="cd11304">
    <property type="entry name" value="Cadherin_repeat"/>
    <property type="match status" value="6"/>
</dbReference>
<dbReference type="PRINTS" id="PR00205">
    <property type="entry name" value="CADHERIN"/>
</dbReference>
<keyword evidence="3" id="KW-0677">Repeat</keyword>
<evidence type="ECO:0000313" key="11">
    <source>
        <dbReference type="Proteomes" id="UP000886700"/>
    </source>
</evidence>
<evidence type="ECO:0000313" key="12">
    <source>
        <dbReference type="RefSeq" id="XP_040591092.1"/>
    </source>
</evidence>
<dbReference type="InterPro" id="IPR020894">
    <property type="entry name" value="Cadherin_CS"/>
</dbReference>
<dbReference type="Proteomes" id="UP000886700">
    <property type="component" value="Unplaced"/>
</dbReference>
<evidence type="ECO:0000256" key="6">
    <source>
        <dbReference type="ARBA" id="ARBA00022989"/>
    </source>
</evidence>
<dbReference type="InterPro" id="IPR015919">
    <property type="entry name" value="Cadherin-like_sf"/>
</dbReference>
<dbReference type="Gene3D" id="2.60.40.60">
    <property type="entry name" value="Cadherins"/>
    <property type="match status" value="6"/>
</dbReference>
<gene>
    <name evidence="12" type="primary">LOC121135834</name>
</gene>
<evidence type="ECO:0000256" key="8">
    <source>
        <dbReference type="PROSITE-ProRule" id="PRU00043"/>
    </source>
</evidence>
<feature type="domain" description="Cadherin" evidence="10">
    <location>
        <begin position="663"/>
        <end position="775"/>
    </location>
</feature>
<reference evidence="12" key="1">
    <citation type="submission" date="2025-08" db="UniProtKB">
        <authorList>
            <consortium name="RefSeq"/>
        </authorList>
    </citation>
    <scope>IDENTIFICATION</scope>
    <source>
        <tissue evidence="12">Liver</tissue>
    </source>
</reference>
<evidence type="ECO:0000256" key="9">
    <source>
        <dbReference type="SAM" id="Phobius"/>
    </source>
</evidence>
<protein>
    <submittedName>
        <fullName evidence="12">Protocadherin Fat 4-like</fullName>
    </submittedName>
</protein>
<comment type="subcellular location">
    <subcellularLocation>
        <location evidence="1">Membrane</location>
        <topology evidence="1">Single-pass type I membrane protein</topology>
    </subcellularLocation>
</comment>
<sequence length="1003" mass="111601">MAALLMDLQLWLPAQDQATKHANGLGVGIGEVSLSMNTIKIVLICGALLFSNIVAEIQILINPVYLSENKLPGTELSRAYDKDVAGKPNAYRFLNKTKDFVIDANSGVITATKIFNYETDPTKFLFIVDTGGIMRHVLTVNIIDVPEPPDCTADPLFSSGSATFEIAEDYPLFQSIYKVNVTDEDIAHGDRLTYNIETELSGPKRGANSFGVDPVNGIISLRGEDALDFDAGYHTFQLSVRATDSAGLFCQGTIIINIRDINDETPQFEPFPMDSINVTEKKPIGDFVARVKATDRDKDSSIIYSFKTQQEVFGLDPFTGIITVLQSLNLDNPSNPRTYSLEIEARDDGNNTSSYVFTVFVENVDDPISCDSNFATGAGVSVSVAENIPSSAFIYAILSRDPDLGQEVEFFQLVIAVRNRDSLSLESCVGTITINIQNVNDESPVLIYSPDAPISINENLPVGTKLAKFMATDRDIEDDVHYELIGTQKEFAINEDLGDVTVAYPLDYEDETTPKSWVLYVRVYDNDKTHSTTGTFTVILQDVNDNPPRCSQDIYVIELPENTPVDTSLVSLTCTDRDGTIPNNNITYHLMKDAFSNKTFTMTNNEVKVGPMHLDYDNSVFSAMDFKYTLFVRVSDEGIPVLSTIIRIILRVRRINELNPIGTMMSFTFSVFENSPIDTLVGKITYTDGDWPFNNVQYAIVGGNFGIPPKFYIESDSGIIKLLNSLDREAVSQYKITVRITDVANDALPDPLRQRSATAQVTIHVLNVNDEPPVCTPPHLEIQTYANFRGPLIRLNCLDKDSPQDHLSYSITGGNTNNQFTLWREGTESPSLATGQNFQDYLFQGIQDGVTFQLLIEVTDELGENPVSQLTATTTVIIHVLPWTTAQPTSSRETTPTTITTSVLRKISYYWRPDTWFPAVVTLTGALFVMCLYAVAWCLFKNVPAYSRHFPQCHGHQSQPCLNEKELRYENSLSVVTQLNSRPHLLPGNDKVRTKTIKKFHRV</sequence>
<dbReference type="SMART" id="SM00112">
    <property type="entry name" value="CA"/>
    <property type="match status" value="6"/>
</dbReference>
<dbReference type="PROSITE" id="PS00232">
    <property type="entry name" value="CADHERIN_1"/>
    <property type="match status" value="1"/>
</dbReference>
<keyword evidence="11" id="KW-1185">Reference proteome</keyword>
<evidence type="ECO:0000256" key="4">
    <source>
        <dbReference type="ARBA" id="ARBA00022837"/>
    </source>
</evidence>
<feature type="domain" description="Cadherin" evidence="10">
    <location>
        <begin position="448"/>
        <end position="550"/>
    </location>
</feature>
<dbReference type="SUPFAM" id="SSF49313">
    <property type="entry name" value="Cadherin-like"/>
    <property type="match status" value="7"/>
</dbReference>